<name>A2ECA0_TRIV3</name>
<dbReference type="EMBL" id="DS113352">
    <property type="protein sequence ID" value="EAY09684.1"/>
    <property type="molecule type" value="Genomic_DNA"/>
</dbReference>
<keyword evidence="3" id="KW-0732">Signal</keyword>
<feature type="chain" id="PRO_5002643194" evidence="3">
    <location>
        <begin position="20"/>
        <end position="224"/>
    </location>
</feature>
<dbReference type="VEuPathDB" id="TrichDB:TVAG_098200"/>
<dbReference type="InParanoid" id="A2ECA0"/>
<dbReference type="Proteomes" id="UP000001542">
    <property type="component" value="Unassembled WGS sequence"/>
</dbReference>
<dbReference type="KEGG" id="tva:4767607"/>
<keyword evidence="5" id="KW-1185">Reference proteome</keyword>
<dbReference type="VEuPathDB" id="TrichDB:TVAGG3_0390320"/>
<feature type="region of interest" description="Disordered" evidence="1">
    <location>
        <begin position="175"/>
        <end position="224"/>
    </location>
</feature>
<accession>A2ECA0</accession>
<evidence type="ECO:0000313" key="5">
    <source>
        <dbReference type="Proteomes" id="UP000001542"/>
    </source>
</evidence>
<sequence length="224" mass="24991">MLPLLTALLIFSSIKHNEAEEQKAQQKLQENPQQPKLEQFPRMGLNASNESNSTIENPGSINVTGDGFFNGTTTSESYYYTLVKNSTKDTAGDPSYTILVTKKVQVYYLTYIQNFSAIKNTQTPTSPYKYVFLHPGILVGALGGILFIIGAIYTCCFRKSASINYANYLKNNRAEKSSDSMDNLNKPTRARSGTKRGREPEPKSKPSQRPKPSTKAKASKKHRH</sequence>
<protein>
    <submittedName>
        <fullName evidence="4">Uncharacterized protein</fullName>
    </submittedName>
</protein>
<evidence type="ECO:0000313" key="4">
    <source>
        <dbReference type="EMBL" id="EAY09684.1"/>
    </source>
</evidence>
<reference evidence="4" key="2">
    <citation type="journal article" date="2007" name="Science">
        <title>Draft genome sequence of the sexually transmitted pathogen Trichomonas vaginalis.</title>
        <authorList>
            <person name="Carlton J.M."/>
            <person name="Hirt R.P."/>
            <person name="Silva J.C."/>
            <person name="Delcher A.L."/>
            <person name="Schatz M."/>
            <person name="Zhao Q."/>
            <person name="Wortman J.R."/>
            <person name="Bidwell S.L."/>
            <person name="Alsmark U.C.M."/>
            <person name="Besteiro S."/>
            <person name="Sicheritz-Ponten T."/>
            <person name="Noel C.J."/>
            <person name="Dacks J.B."/>
            <person name="Foster P.G."/>
            <person name="Simillion C."/>
            <person name="Van de Peer Y."/>
            <person name="Miranda-Saavedra D."/>
            <person name="Barton G.J."/>
            <person name="Westrop G.D."/>
            <person name="Mueller S."/>
            <person name="Dessi D."/>
            <person name="Fiori P.L."/>
            <person name="Ren Q."/>
            <person name="Paulsen I."/>
            <person name="Zhang H."/>
            <person name="Bastida-Corcuera F.D."/>
            <person name="Simoes-Barbosa A."/>
            <person name="Brown M.T."/>
            <person name="Hayes R.D."/>
            <person name="Mukherjee M."/>
            <person name="Okumura C.Y."/>
            <person name="Schneider R."/>
            <person name="Smith A.J."/>
            <person name="Vanacova S."/>
            <person name="Villalvazo M."/>
            <person name="Haas B.J."/>
            <person name="Pertea M."/>
            <person name="Feldblyum T.V."/>
            <person name="Utterback T.R."/>
            <person name="Shu C.L."/>
            <person name="Osoegawa K."/>
            <person name="de Jong P.J."/>
            <person name="Hrdy I."/>
            <person name="Horvathova L."/>
            <person name="Zubacova Z."/>
            <person name="Dolezal P."/>
            <person name="Malik S.B."/>
            <person name="Logsdon J.M. Jr."/>
            <person name="Henze K."/>
            <person name="Gupta A."/>
            <person name="Wang C.C."/>
            <person name="Dunne R.L."/>
            <person name="Upcroft J.A."/>
            <person name="Upcroft P."/>
            <person name="White O."/>
            <person name="Salzberg S.L."/>
            <person name="Tang P."/>
            <person name="Chiu C.-H."/>
            <person name="Lee Y.-S."/>
            <person name="Embley T.M."/>
            <person name="Coombs G.H."/>
            <person name="Mottram J.C."/>
            <person name="Tachezy J."/>
            <person name="Fraser-Liggett C.M."/>
            <person name="Johnson P.J."/>
        </authorList>
    </citation>
    <scope>NUCLEOTIDE SEQUENCE [LARGE SCALE GENOMIC DNA]</scope>
    <source>
        <strain evidence="4">G3</strain>
    </source>
</reference>
<dbReference type="AlphaFoldDB" id="A2ECA0"/>
<reference evidence="4" key="1">
    <citation type="submission" date="2006-10" db="EMBL/GenBank/DDBJ databases">
        <authorList>
            <person name="Amadeo P."/>
            <person name="Zhao Q."/>
            <person name="Wortman J."/>
            <person name="Fraser-Liggett C."/>
            <person name="Carlton J."/>
        </authorList>
    </citation>
    <scope>NUCLEOTIDE SEQUENCE</scope>
    <source>
        <strain evidence="4">G3</strain>
    </source>
</reference>
<organism evidence="4 5">
    <name type="scientific">Trichomonas vaginalis (strain ATCC PRA-98 / G3)</name>
    <dbReference type="NCBI Taxonomy" id="412133"/>
    <lineage>
        <taxon>Eukaryota</taxon>
        <taxon>Metamonada</taxon>
        <taxon>Parabasalia</taxon>
        <taxon>Trichomonadida</taxon>
        <taxon>Trichomonadidae</taxon>
        <taxon>Trichomonas</taxon>
    </lineage>
</organism>
<dbReference type="RefSeq" id="XP_001321907.1">
    <property type="nucleotide sequence ID" value="XM_001321872.1"/>
</dbReference>
<keyword evidence="2" id="KW-0472">Membrane</keyword>
<feature type="signal peptide" evidence="3">
    <location>
        <begin position="1"/>
        <end position="19"/>
    </location>
</feature>
<feature type="compositionally biased region" description="Basic residues" evidence="1">
    <location>
        <begin position="206"/>
        <end position="224"/>
    </location>
</feature>
<gene>
    <name evidence="4" type="ORF">TVAG_098200</name>
</gene>
<evidence type="ECO:0000256" key="1">
    <source>
        <dbReference type="SAM" id="MobiDB-lite"/>
    </source>
</evidence>
<proteinExistence type="predicted"/>
<keyword evidence="2" id="KW-1133">Transmembrane helix</keyword>
<evidence type="ECO:0000256" key="2">
    <source>
        <dbReference type="SAM" id="Phobius"/>
    </source>
</evidence>
<evidence type="ECO:0000256" key="3">
    <source>
        <dbReference type="SAM" id="SignalP"/>
    </source>
</evidence>
<feature type="transmembrane region" description="Helical" evidence="2">
    <location>
        <begin position="132"/>
        <end position="153"/>
    </location>
</feature>
<keyword evidence="2" id="KW-0812">Transmembrane</keyword>